<reference evidence="3" key="1">
    <citation type="submission" date="2020-07" db="EMBL/GenBank/DDBJ databases">
        <title>Genome sequence and genetic diversity analysis of an under-domesticated orphan crop, white fonio (Digitaria exilis).</title>
        <authorList>
            <person name="Bennetzen J.L."/>
            <person name="Chen S."/>
            <person name="Ma X."/>
            <person name="Wang X."/>
            <person name="Yssel A.E.J."/>
            <person name="Chaluvadi S.R."/>
            <person name="Johnson M."/>
            <person name="Gangashetty P."/>
            <person name="Hamidou F."/>
            <person name="Sanogo M.D."/>
            <person name="Zwaenepoel A."/>
            <person name="Wallace J."/>
            <person name="Van De Peer Y."/>
            <person name="Van Deynze A."/>
        </authorList>
    </citation>
    <scope>NUCLEOTIDE SEQUENCE</scope>
    <source>
        <tissue evidence="3">Leaves</tissue>
    </source>
</reference>
<protein>
    <submittedName>
        <fullName evidence="3">Uncharacterized protein</fullName>
    </submittedName>
</protein>
<evidence type="ECO:0000313" key="3">
    <source>
        <dbReference type="EMBL" id="KAF8668001.1"/>
    </source>
</evidence>
<dbReference type="InterPro" id="IPR050235">
    <property type="entry name" value="CK1_Ser-Thr_kinase"/>
</dbReference>
<proteinExistence type="inferred from homology"/>
<dbReference type="AlphaFoldDB" id="A0A835AR29"/>
<comment type="similarity">
    <text evidence="1">Belongs to the protein kinase superfamily. CK1 Ser/Thr protein kinase family. Casein kinase I subfamily.</text>
</comment>
<feature type="region of interest" description="Disordered" evidence="2">
    <location>
        <begin position="171"/>
        <end position="209"/>
    </location>
</feature>
<dbReference type="OrthoDB" id="1692417at2759"/>
<dbReference type="InterPro" id="IPR011009">
    <property type="entry name" value="Kinase-like_dom_sf"/>
</dbReference>
<evidence type="ECO:0000256" key="2">
    <source>
        <dbReference type="SAM" id="MobiDB-lite"/>
    </source>
</evidence>
<evidence type="ECO:0000256" key="1">
    <source>
        <dbReference type="ARBA" id="ARBA00005926"/>
    </source>
</evidence>
<dbReference type="Proteomes" id="UP000636709">
    <property type="component" value="Unassembled WGS sequence"/>
</dbReference>
<sequence>MRPNCIMLFRRKENKNLTGTARYASRNTHLGIVYLTKLWAILLELCFDIVITSVPEQSRRDDLESIGYVLLYFLRGSTYTDFLTPMAARCRCKQPSSYDKHRQAPSLWLHIYDIIPFPVSVARPVEASGLLEAEQRPAIRMQFKSTAEHSRSKNLHPDRLRVAASSDNALLQSATRVDAPRNNATTSRTHGSIDPRTRESYSPGPSNCI</sequence>
<comment type="caution">
    <text evidence="3">The sequence shown here is derived from an EMBL/GenBank/DDBJ whole genome shotgun (WGS) entry which is preliminary data.</text>
</comment>
<name>A0A835AR29_9POAL</name>
<organism evidence="3 4">
    <name type="scientific">Digitaria exilis</name>
    <dbReference type="NCBI Taxonomy" id="1010633"/>
    <lineage>
        <taxon>Eukaryota</taxon>
        <taxon>Viridiplantae</taxon>
        <taxon>Streptophyta</taxon>
        <taxon>Embryophyta</taxon>
        <taxon>Tracheophyta</taxon>
        <taxon>Spermatophyta</taxon>
        <taxon>Magnoliopsida</taxon>
        <taxon>Liliopsida</taxon>
        <taxon>Poales</taxon>
        <taxon>Poaceae</taxon>
        <taxon>PACMAD clade</taxon>
        <taxon>Panicoideae</taxon>
        <taxon>Panicodae</taxon>
        <taxon>Paniceae</taxon>
        <taxon>Anthephorinae</taxon>
        <taxon>Digitaria</taxon>
    </lineage>
</organism>
<accession>A0A835AR29</accession>
<gene>
    <name evidence="3" type="ORF">HU200_052482</name>
</gene>
<dbReference type="Gene3D" id="1.10.510.10">
    <property type="entry name" value="Transferase(Phosphotransferase) domain 1"/>
    <property type="match status" value="1"/>
</dbReference>
<evidence type="ECO:0000313" key="4">
    <source>
        <dbReference type="Proteomes" id="UP000636709"/>
    </source>
</evidence>
<dbReference type="EMBL" id="JACEFO010002291">
    <property type="protein sequence ID" value="KAF8668001.1"/>
    <property type="molecule type" value="Genomic_DNA"/>
</dbReference>
<keyword evidence="4" id="KW-1185">Reference proteome</keyword>
<dbReference type="PANTHER" id="PTHR11909">
    <property type="entry name" value="CASEIN KINASE-RELATED"/>
    <property type="match status" value="1"/>
</dbReference>
<dbReference type="SUPFAM" id="SSF56112">
    <property type="entry name" value="Protein kinase-like (PK-like)"/>
    <property type="match status" value="1"/>
</dbReference>